<accession>A0ACB6QML5</accession>
<evidence type="ECO:0000313" key="1">
    <source>
        <dbReference type="EMBL" id="KAF2467360.1"/>
    </source>
</evidence>
<protein>
    <submittedName>
        <fullName evidence="1">Uncharacterized protein</fullName>
    </submittedName>
</protein>
<keyword evidence="2" id="KW-1185">Reference proteome</keyword>
<dbReference type="EMBL" id="MU003521">
    <property type="protein sequence ID" value="KAF2467360.1"/>
    <property type="molecule type" value="Genomic_DNA"/>
</dbReference>
<name>A0ACB6QML5_9PLEO</name>
<gene>
    <name evidence="1" type="ORF">BDR25DRAFT_317102</name>
</gene>
<organism evidence="1 2">
    <name type="scientific">Lindgomyces ingoldianus</name>
    <dbReference type="NCBI Taxonomy" id="673940"/>
    <lineage>
        <taxon>Eukaryota</taxon>
        <taxon>Fungi</taxon>
        <taxon>Dikarya</taxon>
        <taxon>Ascomycota</taxon>
        <taxon>Pezizomycotina</taxon>
        <taxon>Dothideomycetes</taxon>
        <taxon>Pleosporomycetidae</taxon>
        <taxon>Pleosporales</taxon>
        <taxon>Lindgomycetaceae</taxon>
        <taxon>Lindgomyces</taxon>
    </lineage>
</organism>
<proteinExistence type="predicted"/>
<dbReference type="Proteomes" id="UP000799755">
    <property type="component" value="Unassembled WGS sequence"/>
</dbReference>
<evidence type="ECO:0000313" key="2">
    <source>
        <dbReference type="Proteomes" id="UP000799755"/>
    </source>
</evidence>
<comment type="caution">
    <text evidence="1">The sequence shown here is derived from an EMBL/GenBank/DDBJ whole genome shotgun (WGS) entry which is preliminary data.</text>
</comment>
<reference evidence="1" key="1">
    <citation type="journal article" date="2020" name="Stud. Mycol.">
        <title>101 Dothideomycetes genomes: a test case for predicting lifestyles and emergence of pathogens.</title>
        <authorList>
            <person name="Haridas S."/>
            <person name="Albert R."/>
            <person name="Binder M."/>
            <person name="Bloem J."/>
            <person name="Labutti K."/>
            <person name="Salamov A."/>
            <person name="Andreopoulos B."/>
            <person name="Baker S."/>
            <person name="Barry K."/>
            <person name="Bills G."/>
            <person name="Bluhm B."/>
            <person name="Cannon C."/>
            <person name="Castanera R."/>
            <person name="Culley D."/>
            <person name="Daum C."/>
            <person name="Ezra D."/>
            <person name="Gonzalez J."/>
            <person name="Henrissat B."/>
            <person name="Kuo A."/>
            <person name="Liang C."/>
            <person name="Lipzen A."/>
            <person name="Lutzoni F."/>
            <person name="Magnuson J."/>
            <person name="Mondo S."/>
            <person name="Nolan M."/>
            <person name="Ohm R."/>
            <person name="Pangilinan J."/>
            <person name="Park H.-J."/>
            <person name="Ramirez L."/>
            <person name="Alfaro M."/>
            <person name="Sun H."/>
            <person name="Tritt A."/>
            <person name="Yoshinaga Y."/>
            <person name="Zwiers L.-H."/>
            <person name="Turgeon B."/>
            <person name="Goodwin S."/>
            <person name="Spatafora J."/>
            <person name="Crous P."/>
            <person name="Grigoriev I."/>
        </authorList>
    </citation>
    <scope>NUCLEOTIDE SEQUENCE</scope>
    <source>
        <strain evidence="1">ATCC 200398</strain>
    </source>
</reference>
<sequence>MNRQSSRFQEKCTNIYSHAKITRNLVNEELLRICQVAYAVEIISAPFKNSMAVASLLVSSNSLPASVVQMSHDPSGQLQSGSIGLFDDDDEYYATQARIQRRQERRNRRAHRLARGSRLPPFSWLAKVFGWTSKSKSKSKSTHEASMSANETVVWKRARQSTSQSRLCIPSQSSKEGEETELYEISGAYSRPPSPSIFLEECEVVRVRLNKQSGWEIAPKSMIHPRKSREEEIESLLSSVSDEDAAG</sequence>